<gene>
    <name evidence="1" type="ORF">SASPL_114755</name>
</gene>
<dbReference type="AlphaFoldDB" id="A0A8X8Y6P0"/>
<accession>A0A8X8Y6P0</accession>
<protein>
    <recommendedName>
        <fullName evidence="3">Reverse transcriptase domain-containing protein</fullName>
    </recommendedName>
</protein>
<dbReference type="InterPro" id="IPR052343">
    <property type="entry name" value="Retrotransposon-Effector_Assoc"/>
</dbReference>
<dbReference type="PANTHER" id="PTHR46890">
    <property type="entry name" value="NON-LTR RETROLELEMENT REVERSE TRANSCRIPTASE-LIKE PROTEIN-RELATED"/>
    <property type="match status" value="1"/>
</dbReference>
<evidence type="ECO:0008006" key="3">
    <source>
        <dbReference type="Google" id="ProtNLM"/>
    </source>
</evidence>
<organism evidence="1">
    <name type="scientific">Salvia splendens</name>
    <name type="common">Scarlet sage</name>
    <dbReference type="NCBI Taxonomy" id="180675"/>
    <lineage>
        <taxon>Eukaryota</taxon>
        <taxon>Viridiplantae</taxon>
        <taxon>Streptophyta</taxon>
        <taxon>Embryophyta</taxon>
        <taxon>Tracheophyta</taxon>
        <taxon>Spermatophyta</taxon>
        <taxon>Magnoliopsida</taxon>
        <taxon>eudicotyledons</taxon>
        <taxon>Gunneridae</taxon>
        <taxon>Pentapetalae</taxon>
        <taxon>asterids</taxon>
        <taxon>lamiids</taxon>
        <taxon>Lamiales</taxon>
        <taxon>Lamiaceae</taxon>
        <taxon>Nepetoideae</taxon>
        <taxon>Mentheae</taxon>
        <taxon>Salviinae</taxon>
        <taxon>Salvia</taxon>
        <taxon>Salvia subgen. Calosphace</taxon>
        <taxon>core Calosphace</taxon>
    </lineage>
</organism>
<dbReference type="PANTHER" id="PTHR46890:SF48">
    <property type="entry name" value="RNA-DIRECTED DNA POLYMERASE"/>
    <property type="match status" value="1"/>
</dbReference>
<reference evidence="1" key="2">
    <citation type="submission" date="2020-08" db="EMBL/GenBank/DDBJ databases">
        <title>Plant Genome Project.</title>
        <authorList>
            <person name="Zhang R.-G."/>
        </authorList>
    </citation>
    <scope>NUCLEOTIDE SEQUENCE</scope>
    <source>
        <strain evidence="1">Huo1</strain>
        <tissue evidence="1">Leaf</tissue>
    </source>
</reference>
<keyword evidence="2" id="KW-1185">Reference proteome</keyword>
<evidence type="ECO:0000313" key="2">
    <source>
        <dbReference type="Proteomes" id="UP000298416"/>
    </source>
</evidence>
<proteinExistence type="predicted"/>
<dbReference type="Proteomes" id="UP000298416">
    <property type="component" value="Unassembled WGS sequence"/>
</dbReference>
<reference evidence="1" key="1">
    <citation type="submission" date="2018-01" db="EMBL/GenBank/DDBJ databases">
        <authorList>
            <person name="Mao J.F."/>
        </authorList>
    </citation>
    <scope>NUCLEOTIDE SEQUENCE</scope>
    <source>
        <strain evidence="1">Huo1</strain>
        <tissue evidence="1">Leaf</tissue>
    </source>
</reference>
<comment type="caution">
    <text evidence="1">The sequence shown here is derived from an EMBL/GenBank/DDBJ whole genome shotgun (WGS) entry which is preliminary data.</text>
</comment>
<dbReference type="CDD" id="cd01650">
    <property type="entry name" value="RT_nLTR_like"/>
    <property type="match status" value="1"/>
</dbReference>
<name>A0A8X8Y6P0_SALSN</name>
<dbReference type="EMBL" id="PNBA02000005">
    <property type="protein sequence ID" value="KAG6424338.1"/>
    <property type="molecule type" value="Genomic_DNA"/>
</dbReference>
<evidence type="ECO:0000313" key="1">
    <source>
        <dbReference type="EMBL" id="KAG6424338.1"/>
    </source>
</evidence>
<sequence length="362" mass="41656">MIRRPRDIKIEMLRFFKDLYSQKSTRRVHIDTSMLPKISSSQAQILEMKPTREEISLALKECDSDTNKAPGYDGFNFKFVKKMWQDIGNEVCDLIDGFFDSGIFPKEINQTWVALIPKVEGDVEIKDFRPITFVKHRQILDGALIANEVVWWGKKNKPKMVILKIDSQKAYDAIRWDFLRDSFWNGFRFKEDPLSPFLFLLVAETFNRLVIRGREIGVLDGIYIGRDRVPVTHLPFADDTLIFAKNYKKLLNYFALTTWLRINYGKSVLIPIGCGQEWIEDILAALKCGVAKLPISYLGIPLGANPKKSATWKPIIEKAKCVRTYLKLEDGQSIITEATQINIKLQYSSPRFLVTLLFSGFG</sequence>